<dbReference type="EMBL" id="UNSH01000046">
    <property type="protein sequence ID" value="SZF03020.1"/>
    <property type="molecule type" value="Genomic_DNA"/>
</dbReference>
<protein>
    <recommendedName>
        <fullName evidence="3">RlpA-like protein double-psi beta-barrel domain-containing protein</fullName>
    </recommendedName>
</protein>
<accession>A0A383UUJ5</accession>
<dbReference type="CDD" id="cd22191">
    <property type="entry name" value="DPBB_RlpA_EXP_N-like"/>
    <property type="match status" value="1"/>
</dbReference>
<feature type="signal peptide" evidence="2">
    <location>
        <begin position="1"/>
        <end position="30"/>
    </location>
</feature>
<evidence type="ECO:0000259" key="3">
    <source>
        <dbReference type="Pfam" id="PF03330"/>
    </source>
</evidence>
<sequence length="134" mass="14072">MSILRCNCLSFTMQLLCLLSLAIFPAIILAHPIVSGVVEGTASWYNTGLGACGQTSNDEQMVVALPVALAGSSCFKTITLTNVARTPSPKIVATVMDKCMGCNGMDVDLSPAAFKALNAGDLSKGKIVIQWAYN</sequence>
<evidence type="ECO:0000313" key="4">
    <source>
        <dbReference type="EMBL" id="SZF03020.1"/>
    </source>
</evidence>
<dbReference type="PANTHER" id="PTHR31836">
    <property type="match status" value="1"/>
</dbReference>
<dbReference type="InterPro" id="IPR036908">
    <property type="entry name" value="RlpA-like_sf"/>
</dbReference>
<evidence type="ECO:0000256" key="2">
    <source>
        <dbReference type="SAM" id="SignalP"/>
    </source>
</evidence>
<dbReference type="SUPFAM" id="SSF50685">
    <property type="entry name" value="Barwin-like endoglucanases"/>
    <property type="match status" value="1"/>
</dbReference>
<dbReference type="InterPro" id="IPR051477">
    <property type="entry name" value="Expansin_CellWall"/>
</dbReference>
<evidence type="ECO:0000256" key="1">
    <source>
        <dbReference type="ARBA" id="ARBA00022729"/>
    </source>
</evidence>
<keyword evidence="1 2" id="KW-0732">Signal</keyword>
<dbReference type="AlphaFoldDB" id="A0A383UUJ5"/>
<gene>
    <name evidence="4" type="ORF">BLGHR1_13808</name>
</gene>
<name>A0A383UUJ5_BLUHO</name>
<dbReference type="Gene3D" id="2.40.40.10">
    <property type="entry name" value="RlpA-like domain"/>
    <property type="match status" value="1"/>
</dbReference>
<organism evidence="4 5">
    <name type="scientific">Blumeria hordei</name>
    <name type="common">Barley powdery mildew</name>
    <name type="synonym">Blumeria graminis f. sp. hordei</name>
    <dbReference type="NCBI Taxonomy" id="2867405"/>
    <lineage>
        <taxon>Eukaryota</taxon>
        <taxon>Fungi</taxon>
        <taxon>Dikarya</taxon>
        <taxon>Ascomycota</taxon>
        <taxon>Pezizomycotina</taxon>
        <taxon>Leotiomycetes</taxon>
        <taxon>Erysiphales</taxon>
        <taxon>Erysiphaceae</taxon>
        <taxon>Blumeria</taxon>
    </lineage>
</organism>
<dbReference type="VEuPathDB" id="FungiDB:BLGHR1_13808"/>
<evidence type="ECO:0000313" key="5">
    <source>
        <dbReference type="Proteomes" id="UP000275772"/>
    </source>
</evidence>
<feature type="chain" id="PRO_5016971368" description="RlpA-like protein double-psi beta-barrel domain-containing protein" evidence="2">
    <location>
        <begin position="31"/>
        <end position="134"/>
    </location>
</feature>
<feature type="domain" description="RlpA-like protein double-psi beta-barrel" evidence="3">
    <location>
        <begin position="38"/>
        <end position="129"/>
    </location>
</feature>
<proteinExistence type="predicted"/>
<dbReference type="Pfam" id="PF03330">
    <property type="entry name" value="DPBB_1"/>
    <property type="match status" value="1"/>
</dbReference>
<reference evidence="4 5" key="1">
    <citation type="submission" date="2017-11" db="EMBL/GenBank/DDBJ databases">
        <authorList>
            <person name="Kracher B."/>
        </authorList>
    </citation>
    <scope>NUCLEOTIDE SEQUENCE [LARGE SCALE GENOMIC DNA]</scope>
    <source>
        <strain evidence="4 5">RACE1</strain>
    </source>
</reference>
<dbReference type="InterPro" id="IPR009009">
    <property type="entry name" value="RlpA-like_DPBB"/>
</dbReference>
<dbReference type="Proteomes" id="UP000275772">
    <property type="component" value="Unassembled WGS sequence"/>
</dbReference>
<dbReference type="PANTHER" id="PTHR31836:SF28">
    <property type="entry name" value="SRCR DOMAIN-CONTAINING PROTEIN-RELATED"/>
    <property type="match status" value="1"/>
</dbReference>